<dbReference type="InterPro" id="IPR006675">
    <property type="entry name" value="HDIG_dom"/>
</dbReference>
<dbReference type="Gene3D" id="1.10.3210.10">
    <property type="entry name" value="Hypothetical protein af1432"/>
    <property type="match status" value="1"/>
</dbReference>
<dbReference type="InterPro" id="IPR006674">
    <property type="entry name" value="HD_domain"/>
</dbReference>
<gene>
    <name evidence="2" type="ORF">KTC_11100</name>
</gene>
<protein>
    <submittedName>
        <fullName evidence="2">Phosphohydrolase</fullName>
    </submittedName>
</protein>
<feature type="domain" description="HD" evidence="1">
    <location>
        <begin position="33"/>
        <end position="123"/>
    </location>
</feature>
<evidence type="ECO:0000313" key="2">
    <source>
        <dbReference type="EMBL" id="BBH86359.1"/>
    </source>
</evidence>
<dbReference type="NCBIfam" id="TIGR00277">
    <property type="entry name" value="HDIG"/>
    <property type="match status" value="1"/>
</dbReference>
<sequence>MQIQNLPESIQAILAKHAAPPRLVAHLTIVHDVAVRLTARLQHHWPLLTYDRQAVLIGAATHDIGKAIVREELTGPGSRHEEIGPQLLRESGLPESYARFARTHNQWSQESPLEDLLVAFADTIWKGKRNTELEEALVKRIASQCQQEVWSVYMQFDEIAEELAKDAHHHLLWQGTYAP</sequence>
<evidence type="ECO:0000259" key="1">
    <source>
        <dbReference type="Pfam" id="PF01966"/>
    </source>
</evidence>
<keyword evidence="2" id="KW-0378">Hydrolase</keyword>
<organism evidence="2">
    <name type="scientific">Thermosporothrix sp. COM3</name>
    <dbReference type="NCBI Taxonomy" id="2490863"/>
    <lineage>
        <taxon>Bacteria</taxon>
        <taxon>Bacillati</taxon>
        <taxon>Chloroflexota</taxon>
        <taxon>Ktedonobacteria</taxon>
        <taxon>Ktedonobacterales</taxon>
        <taxon>Thermosporotrichaceae</taxon>
        <taxon>Thermosporothrix</taxon>
    </lineage>
</organism>
<proteinExistence type="predicted"/>
<dbReference type="SUPFAM" id="SSF109604">
    <property type="entry name" value="HD-domain/PDEase-like"/>
    <property type="match status" value="1"/>
</dbReference>
<dbReference type="EMBL" id="AP019376">
    <property type="protein sequence ID" value="BBH86359.1"/>
    <property type="molecule type" value="Genomic_DNA"/>
</dbReference>
<name>A0A455SHE6_9CHLR</name>
<dbReference type="Pfam" id="PF01966">
    <property type="entry name" value="HD"/>
    <property type="match status" value="1"/>
</dbReference>
<dbReference type="AlphaFoldDB" id="A0A455SHE6"/>
<accession>A0A455SHE6</accession>
<dbReference type="GO" id="GO:0016787">
    <property type="term" value="F:hydrolase activity"/>
    <property type="evidence" value="ECO:0007669"/>
    <property type="project" value="UniProtKB-KW"/>
</dbReference>
<reference evidence="2" key="1">
    <citation type="submission" date="2018-12" db="EMBL/GenBank/DDBJ databases">
        <title>Novel natural products biosynthetic potential of the class Ktedonobacteria.</title>
        <authorList>
            <person name="Zheng Y."/>
            <person name="Saitou A."/>
            <person name="Wang C.M."/>
            <person name="Toyoda A."/>
            <person name="Minakuchi Y."/>
            <person name="Sekiguchi Y."/>
            <person name="Ueda K."/>
            <person name="Takano H."/>
            <person name="Sakai Y."/>
            <person name="Yokota A."/>
            <person name="Yabe S."/>
        </authorList>
    </citation>
    <scope>NUCLEOTIDE SEQUENCE</scope>
    <source>
        <strain evidence="2">COM3</strain>
    </source>
</reference>